<evidence type="ECO:0000256" key="1">
    <source>
        <dbReference type="ARBA" id="ARBA00004123"/>
    </source>
</evidence>
<dbReference type="AlphaFoldDB" id="A0AAW0AEF1"/>
<dbReference type="Proteomes" id="UP001362999">
    <property type="component" value="Unassembled WGS sequence"/>
</dbReference>
<organism evidence="12 13">
    <name type="scientific">Favolaschia claudopus</name>
    <dbReference type="NCBI Taxonomy" id="2862362"/>
    <lineage>
        <taxon>Eukaryota</taxon>
        <taxon>Fungi</taxon>
        <taxon>Dikarya</taxon>
        <taxon>Basidiomycota</taxon>
        <taxon>Agaricomycotina</taxon>
        <taxon>Agaricomycetes</taxon>
        <taxon>Agaricomycetidae</taxon>
        <taxon>Agaricales</taxon>
        <taxon>Marasmiineae</taxon>
        <taxon>Mycenaceae</taxon>
        <taxon>Favolaschia</taxon>
    </lineage>
</organism>
<reference evidence="12 13" key="1">
    <citation type="journal article" date="2024" name="J Genomics">
        <title>Draft genome sequencing and assembly of Favolaschia claudopus CIRM-BRFM 2984 isolated from oak limbs.</title>
        <authorList>
            <person name="Navarro D."/>
            <person name="Drula E."/>
            <person name="Chaduli D."/>
            <person name="Cazenave R."/>
            <person name="Ahrendt S."/>
            <person name="Wang J."/>
            <person name="Lipzen A."/>
            <person name="Daum C."/>
            <person name="Barry K."/>
            <person name="Grigoriev I.V."/>
            <person name="Favel A."/>
            <person name="Rosso M.N."/>
            <person name="Martin F."/>
        </authorList>
    </citation>
    <scope>NUCLEOTIDE SEQUENCE [LARGE SCALE GENOMIC DNA]</scope>
    <source>
        <strain evidence="12 13">CIRM-BRFM 2984</strain>
    </source>
</reference>
<dbReference type="PRINTS" id="PR00105">
    <property type="entry name" value="C5METTRFRASE"/>
</dbReference>
<comment type="similarity">
    <text evidence="8 9">Belongs to the class I-like SAM-binding methyltransferase superfamily. C5-methyltransferase family.</text>
</comment>
<keyword evidence="4 8" id="KW-0808">Transferase</keyword>
<dbReference type="EMBL" id="JAWWNJ010000072">
    <property type="protein sequence ID" value="KAK7007272.1"/>
    <property type="molecule type" value="Genomic_DNA"/>
</dbReference>
<dbReference type="PROSITE" id="PS00095">
    <property type="entry name" value="C5_MTASE_2"/>
    <property type="match status" value="1"/>
</dbReference>
<accession>A0AAW0AEF1</accession>
<feature type="domain" description="BAH" evidence="11">
    <location>
        <begin position="102"/>
        <end position="216"/>
    </location>
</feature>
<comment type="caution">
    <text evidence="12">The sequence shown here is derived from an EMBL/GenBank/DDBJ whole genome shotgun (WGS) entry which is preliminary data.</text>
</comment>
<dbReference type="Pfam" id="PF01426">
    <property type="entry name" value="BAH"/>
    <property type="match status" value="1"/>
</dbReference>
<proteinExistence type="inferred from homology"/>
<evidence type="ECO:0000256" key="8">
    <source>
        <dbReference type="PROSITE-ProRule" id="PRU01016"/>
    </source>
</evidence>
<gene>
    <name evidence="12" type="ORF">R3P38DRAFT_2793116</name>
</gene>
<evidence type="ECO:0000256" key="5">
    <source>
        <dbReference type="ARBA" id="ARBA00022691"/>
    </source>
</evidence>
<dbReference type="EC" id="2.1.1.37" evidence="2"/>
<dbReference type="PROSITE" id="PS51038">
    <property type="entry name" value="BAH"/>
    <property type="match status" value="1"/>
</dbReference>
<dbReference type="GO" id="GO:0005634">
    <property type="term" value="C:nucleus"/>
    <property type="evidence" value="ECO:0007669"/>
    <property type="project" value="UniProtKB-SubCell"/>
</dbReference>
<dbReference type="InterPro" id="IPR001525">
    <property type="entry name" value="C5_MeTfrase"/>
</dbReference>
<keyword evidence="3 8" id="KW-0489">Methyltransferase</keyword>
<dbReference type="InterPro" id="IPR001025">
    <property type="entry name" value="BAH_dom"/>
</dbReference>
<keyword evidence="7" id="KW-0539">Nucleus</keyword>
<keyword evidence="6" id="KW-0238">DNA-binding</keyword>
<dbReference type="SMART" id="SM00439">
    <property type="entry name" value="BAH"/>
    <property type="match status" value="1"/>
</dbReference>
<dbReference type="GO" id="GO:0003886">
    <property type="term" value="F:DNA (cytosine-5-)-methyltransferase activity"/>
    <property type="evidence" value="ECO:0007669"/>
    <property type="project" value="UniProtKB-EC"/>
</dbReference>
<dbReference type="PANTHER" id="PTHR10629:SF52">
    <property type="entry name" value="DNA (CYTOSINE-5)-METHYLTRANSFERASE 1"/>
    <property type="match status" value="1"/>
</dbReference>
<dbReference type="Pfam" id="PF00145">
    <property type="entry name" value="DNA_methylase"/>
    <property type="match status" value="1"/>
</dbReference>
<dbReference type="GO" id="GO:0044027">
    <property type="term" value="P:negative regulation of gene expression via chromosomal CpG island methylation"/>
    <property type="evidence" value="ECO:0007669"/>
    <property type="project" value="TreeGrafter"/>
</dbReference>
<evidence type="ECO:0000256" key="9">
    <source>
        <dbReference type="RuleBase" id="RU000416"/>
    </source>
</evidence>
<dbReference type="Gene3D" id="2.30.30.490">
    <property type="match status" value="1"/>
</dbReference>
<feature type="region of interest" description="Disordered" evidence="10">
    <location>
        <begin position="703"/>
        <end position="722"/>
    </location>
</feature>
<evidence type="ECO:0000256" key="4">
    <source>
        <dbReference type="ARBA" id="ARBA00022679"/>
    </source>
</evidence>
<keyword evidence="5 8" id="KW-0949">S-adenosyl-L-methionine</keyword>
<name>A0AAW0AEF1_9AGAR</name>
<dbReference type="Gene3D" id="3.40.50.150">
    <property type="entry name" value="Vaccinia Virus protein VP39"/>
    <property type="match status" value="1"/>
</dbReference>
<dbReference type="InterPro" id="IPR031303">
    <property type="entry name" value="C5_meth_CS"/>
</dbReference>
<feature type="active site" evidence="8">
    <location>
        <position position="487"/>
    </location>
</feature>
<evidence type="ECO:0000256" key="6">
    <source>
        <dbReference type="ARBA" id="ARBA00023125"/>
    </source>
</evidence>
<dbReference type="SUPFAM" id="SSF53335">
    <property type="entry name" value="S-adenosyl-L-methionine-dependent methyltransferases"/>
    <property type="match status" value="1"/>
</dbReference>
<dbReference type="Gene3D" id="3.90.120.10">
    <property type="entry name" value="DNA Methylase, subunit A, domain 2"/>
    <property type="match status" value="1"/>
</dbReference>
<dbReference type="NCBIfam" id="TIGR00675">
    <property type="entry name" value="dcm"/>
    <property type="match status" value="1"/>
</dbReference>
<evidence type="ECO:0000313" key="13">
    <source>
        <dbReference type="Proteomes" id="UP001362999"/>
    </source>
</evidence>
<evidence type="ECO:0000313" key="12">
    <source>
        <dbReference type="EMBL" id="KAK7007272.1"/>
    </source>
</evidence>
<dbReference type="PANTHER" id="PTHR10629">
    <property type="entry name" value="CYTOSINE-SPECIFIC METHYLTRANSFERASE"/>
    <property type="match status" value="1"/>
</dbReference>
<sequence>MRGPRSMYKKARDPRWTTKATTYAAKRLRIPSAALDLALPSPVKSRRRKSQPPRHLEDPLVVNLEGCLGHSAYFSTALIDNCKYTKGNLVAVAAGDDANKKRMHEEATFSRLCGKALAASAWFCQVMYFFVDAVHGVKMAHVQWFMHGSRVLGELGHPNELFLIDECDDIPVSSIIQKCSLHKLALGEDSALKYEEGEFFGRLRYGEEFEFTDFHDLKTCSRLLEHCPTHKPCINCGLRAEQQALASVQQVYGGLSRSGEEFHIGDFAYILPALEANEQRCLLLAQILQVDWECHCLHVRYWERQGSSDTSTRTDTVDIARLDGKFFVRAVPAGNGIESWVTAHPDNFFTIPQRATRSNQRTETPVNSCGTCYFQHCADLKQLEEYSQLHGPVSVLDVCCGAGGLSQGLTQSVFFEVELAVDQDILAANTFRENNPRSTVVCTDLNSFLKFSSDRKRGKITNPLVSSDGGVIPNHTVPRLLNLGVLCGDLKNWLGTPCGSFSAANRHKVCISSIPLVMAGLASIYRPKFVVFENVPEFIHHSINDPLGDGLIEQAMLKAMCRSLMDAGFQVRIGILNAAQHGCAQNRSRFIILGARRGLKLPNLPALSHTSNSPHKYSLFLKGEFVPRATRHSGTATAPHPLITLDDAINDLGIQGDVQKAKTEKCMSQTASLCQVHQDAASGDTYKILDKDAPFNTLLTKADPRSGNCRSLHPTPQQQRSISTREAARAQGFPDDYNFVSDRVKDIYKLIGNAVPVPLAAAISRTLSTALITSPNLGGMRDTRDVGFYAQST</sequence>
<evidence type="ECO:0000256" key="2">
    <source>
        <dbReference type="ARBA" id="ARBA00011975"/>
    </source>
</evidence>
<dbReference type="InterPro" id="IPR029063">
    <property type="entry name" value="SAM-dependent_MTases_sf"/>
</dbReference>
<evidence type="ECO:0000256" key="7">
    <source>
        <dbReference type="ARBA" id="ARBA00023242"/>
    </source>
</evidence>
<dbReference type="InterPro" id="IPR050390">
    <property type="entry name" value="C5-Methyltransferase"/>
</dbReference>
<dbReference type="PROSITE" id="PS51679">
    <property type="entry name" value="SAM_MT_C5"/>
    <property type="match status" value="1"/>
</dbReference>
<dbReference type="GO" id="GO:0032259">
    <property type="term" value="P:methylation"/>
    <property type="evidence" value="ECO:0007669"/>
    <property type="project" value="UniProtKB-KW"/>
</dbReference>
<evidence type="ECO:0000256" key="10">
    <source>
        <dbReference type="SAM" id="MobiDB-lite"/>
    </source>
</evidence>
<evidence type="ECO:0000256" key="3">
    <source>
        <dbReference type="ARBA" id="ARBA00022603"/>
    </source>
</evidence>
<comment type="subcellular location">
    <subcellularLocation>
        <location evidence="1">Nucleus</location>
    </subcellularLocation>
</comment>
<dbReference type="GO" id="GO:0003682">
    <property type="term" value="F:chromatin binding"/>
    <property type="evidence" value="ECO:0007669"/>
    <property type="project" value="InterPro"/>
</dbReference>
<dbReference type="InterPro" id="IPR043151">
    <property type="entry name" value="BAH_sf"/>
</dbReference>
<evidence type="ECO:0000259" key="11">
    <source>
        <dbReference type="PROSITE" id="PS51038"/>
    </source>
</evidence>
<dbReference type="GO" id="GO:0003677">
    <property type="term" value="F:DNA binding"/>
    <property type="evidence" value="ECO:0007669"/>
    <property type="project" value="UniProtKB-KW"/>
</dbReference>
<protein>
    <recommendedName>
        <fullName evidence="2">DNA (cytosine-5-)-methyltransferase</fullName>
        <ecNumber evidence="2">2.1.1.37</ecNumber>
    </recommendedName>
</protein>
<keyword evidence="13" id="KW-1185">Reference proteome</keyword>